<feature type="transmembrane region" description="Helical" evidence="6">
    <location>
        <begin position="246"/>
        <end position="265"/>
    </location>
</feature>
<comment type="subcellular location">
    <subcellularLocation>
        <location evidence="1">Cell membrane</location>
        <topology evidence="1">Multi-pass membrane protein</topology>
    </subcellularLocation>
</comment>
<evidence type="ECO:0000256" key="6">
    <source>
        <dbReference type="SAM" id="Phobius"/>
    </source>
</evidence>
<dbReference type="PANTHER" id="PTHR47089">
    <property type="entry name" value="ABC TRANSPORTER, PERMEASE PROTEIN"/>
    <property type="match status" value="1"/>
</dbReference>
<organism evidence="7 8">
    <name type="scientific">Desulfoluna limicola</name>
    <dbReference type="NCBI Taxonomy" id="2810562"/>
    <lineage>
        <taxon>Bacteria</taxon>
        <taxon>Pseudomonadati</taxon>
        <taxon>Thermodesulfobacteriota</taxon>
        <taxon>Desulfobacteria</taxon>
        <taxon>Desulfobacterales</taxon>
        <taxon>Desulfolunaceae</taxon>
        <taxon>Desulfoluna</taxon>
    </lineage>
</organism>
<evidence type="ECO:0000313" key="8">
    <source>
        <dbReference type="Proteomes" id="UP001320148"/>
    </source>
</evidence>
<dbReference type="Proteomes" id="UP001320148">
    <property type="component" value="Chromosome"/>
</dbReference>
<evidence type="ECO:0000256" key="4">
    <source>
        <dbReference type="ARBA" id="ARBA00022989"/>
    </source>
</evidence>
<gene>
    <name evidence="7" type="ORF">DSLASN_15070</name>
</gene>
<evidence type="ECO:0000256" key="3">
    <source>
        <dbReference type="ARBA" id="ARBA00022692"/>
    </source>
</evidence>
<feature type="transmembrane region" description="Helical" evidence="6">
    <location>
        <begin position="329"/>
        <end position="351"/>
    </location>
</feature>
<feature type="transmembrane region" description="Helical" evidence="6">
    <location>
        <begin position="123"/>
        <end position="144"/>
    </location>
</feature>
<dbReference type="EMBL" id="AP024488">
    <property type="protein sequence ID" value="BCS95875.1"/>
    <property type="molecule type" value="Genomic_DNA"/>
</dbReference>
<keyword evidence="8" id="KW-1185">Reference proteome</keyword>
<reference evidence="7 8" key="1">
    <citation type="submission" date="2021-02" db="EMBL/GenBank/DDBJ databases">
        <title>Complete genome of Desulfoluna sp. strain ASN36.</title>
        <authorList>
            <person name="Takahashi A."/>
            <person name="Kojima H."/>
            <person name="Fukui M."/>
        </authorList>
    </citation>
    <scope>NUCLEOTIDE SEQUENCE [LARGE SCALE GENOMIC DNA]</scope>
    <source>
        <strain evidence="7 8">ASN36</strain>
    </source>
</reference>
<feature type="transmembrane region" description="Helical" evidence="6">
    <location>
        <begin position="205"/>
        <end position="225"/>
    </location>
</feature>
<sequence length="359" mass="39439">MNHIKMFDLTIRKRQETLGWTTVLIYSGAVVLSLLFSAAMLLFQGNSPVEGLSLLLEGAFGSTYAIEDCLIKAIPIYLCSLGVAIAFRLQIWNIGAEGQFALGAIGATWVAISFPGLPSWVMIPSMMVSAFIFGGLWGVIPAILKLKMKSNEIIVTLMLNYIAILVLDYLVYGPWKSPDSFGFPMTQEFSAGAIIGKIGETNLNWGILLCLLSGLVIYVFFRYTLMGYELKASGENVRAARYARFPYERLVIISMLLSGAFAGWAGFVEASATLNRLQPTIMVGYGYTAIVVAWLARLNPLYIGISSFLLAGLRVGAENLQLELQVPAAFGEIMEGMILLTILAGTFFVNYRFSRRPRP</sequence>
<accession>A0ABM7PE26</accession>
<evidence type="ECO:0000256" key="1">
    <source>
        <dbReference type="ARBA" id="ARBA00004651"/>
    </source>
</evidence>
<feature type="transmembrane region" description="Helical" evidence="6">
    <location>
        <begin position="301"/>
        <end position="317"/>
    </location>
</feature>
<feature type="transmembrane region" description="Helical" evidence="6">
    <location>
        <begin position="277"/>
        <end position="296"/>
    </location>
</feature>
<protein>
    <submittedName>
        <fullName evidence="7">ABC transporter permease</fullName>
    </submittedName>
</protein>
<proteinExistence type="predicted"/>
<dbReference type="CDD" id="cd06580">
    <property type="entry name" value="TM_PBP1_transp_TpRbsC_like"/>
    <property type="match status" value="1"/>
</dbReference>
<feature type="transmembrane region" description="Helical" evidence="6">
    <location>
        <begin position="153"/>
        <end position="172"/>
    </location>
</feature>
<keyword evidence="5 6" id="KW-0472">Membrane</keyword>
<feature type="transmembrane region" description="Helical" evidence="6">
    <location>
        <begin position="63"/>
        <end position="87"/>
    </location>
</feature>
<feature type="transmembrane region" description="Helical" evidence="6">
    <location>
        <begin position="99"/>
        <end position="117"/>
    </location>
</feature>
<feature type="transmembrane region" description="Helical" evidence="6">
    <location>
        <begin position="20"/>
        <end position="43"/>
    </location>
</feature>
<evidence type="ECO:0000256" key="2">
    <source>
        <dbReference type="ARBA" id="ARBA00022475"/>
    </source>
</evidence>
<keyword evidence="4 6" id="KW-1133">Transmembrane helix</keyword>
<name>A0ABM7PE26_9BACT</name>
<evidence type="ECO:0000256" key="5">
    <source>
        <dbReference type="ARBA" id="ARBA00023136"/>
    </source>
</evidence>
<dbReference type="InterPro" id="IPR001851">
    <property type="entry name" value="ABC_transp_permease"/>
</dbReference>
<dbReference type="Pfam" id="PF02653">
    <property type="entry name" value="BPD_transp_2"/>
    <property type="match status" value="1"/>
</dbReference>
<dbReference type="PANTHER" id="PTHR47089:SF1">
    <property type="entry name" value="GUANOSINE ABC TRANSPORTER PERMEASE PROTEIN NUPP"/>
    <property type="match status" value="1"/>
</dbReference>
<keyword evidence="2" id="KW-1003">Cell membrane</keyword>
<keyword evidence="3 6" id="KW-0812">Transmembrane</keyword>
<evidence type="ECO:0000313" key="7">
    <source>
        <dbReference type="EMBL" id="BCS95875.1"/>
    </source>
</evidence>
<dbReference type="RefSeq" id="WP_236892221.1">
    <property type="nucleotide sequence ID" value="NZ_AP024488.1"/>
</dbReference>